<comment type="caution">
    <text evidence="33">The sequence shown here is derived from an EMBL/GenBank/DDBJ whole genome shotgun (WGS) entry which is preliminary data.</text>
</comment>
<dbReference type="STRING" id="1381081.BIY22_17795"/>
<dbReference type="FunFam" id="2.40.30.10:FF:000064">
    <property type="entry name" value="Na(+)-translocating NADH-quinone reductase subunit F"/>
    <property type="match status" value="1"/>
</dbReference>
<keyword evidence="14 29" id="KW-0479">Metal-binding</keyword>
<keyword evidence="9 29" id="KW-1003">Cell membrane</keyword>
<keyword evidence="15 29" id="KW-0274">FAD</keyword>
<comment type="similarity">
    <text evidence="4 29">Belongs to the NqrF family.</text>
</comment>
<feature type="transmembrane region" description="Helical" evidence="29">
    <location>
        <begin position="6"/>
        <end position="25"/>
    </location>
</feature>
<keyword evidence="24 29" id="KW-0472">Membrane</keyword>
<dbReference type="PIRSF" id="PIRSF000044">
    <property type="entry name" value="Cis_Diol_DH_RD"/>
    <property type="match status" value="1"/>
</dbReference>
<dbReference type="AlphaFoldDB" id="A0A1Q9HLM9"/>
<accession>A0A1Q9HLM9</accession>
<evidence type="ECO:0000256" key="21">
    <source>
        <dbReference type="ARBA" id="ARBA00023053"/>
    </source>
</evidence>
<dbReference type="InterPro" id="IPR010205">
    <property type="entry name" value="NqrF"/>
</dbReference>
<feature type="binding site" evidence="29">
    <location>
        <position position="70"/>
    </location>
    <ligand>
        <name>[2Fe-2S] cluster</name>
        <dbReference type="ChEBI" id="CHEBI:190135"/>
    </ligand>
</feature>
<dbReference type="Pfam" id="PF00970">
    <property type="entry name" value="FAD_binding_6"/>
    <property type="match status" value="1"/>
</dbReference>
<comment type="subunit">
    <text evidence="5 29">Composed of six subunits; NqrA, NqrB, NqrC, NqrD, NqrE and NqrF.</text>
</comment>
<evidence type="ECO:0000313" key="33">
    <source>
        <dbReference type="EMBL" id="OLQ91526.1"/>
    </source>
</evidence>
<evidence type="ECO:0000256" key="8">
    <source>
        <dbReference type="ARBA" id="ARBA00022448"/>
    </source>
</evidence>
<dbReference type="GO" id="GO:0005886">
    <property type="term" value="C:plasma membrane"/>
    <property type="evidence" value="ECO:0007669"/>
    <property type="project" value="UniProtKB-SubCell"/>
</dbReference>
<dbReference type="CDD" id="cd06188">
    <property type="entry name" value="NADH_quinone_reductase"/>
    <property type="match status" value="1"/>
</dbReference>
<evidence type="ECO:0000313" key="32">
    <source>
        <dbReference type="EMBL" id="OLQ84686.1"/>
    </source>
</evidence>
<keyword evidence="23 29" id="KW-0830">Ubiquinone</keyword>
<keyword evidence="34" id="KW-1185">Reference proteome</keyword>
<dbReference type="SUPFAM" id="SSF54292">
    <property type="entry name" value="2Fe-2S ferredoxin-like"/>
    <property type="match status" value="1"/>
</dbReference>
<protein>
    <recommendedName>
        <fullName evidence="7 29">Na(+)-translocating NADH-quinone reductase subunit F</fullName>
        <shortName evidence="29">Na(+)-NQR subunit F</shortName>
        <shortName evidence="29">Na(+)-translocating NQR subunit F</shortName>
        <ecNumber evidence="6 29">7.2.1.1</ecNumber>
    </recommendedName>
    <alternativeName>
        <fullName evidence="27 29">NQR complex subunit F</fullName>
    </alternativeName>
    <alternativeName>
        <fullName evidence="26 29">NQR-1 subunit F</fullName>
    </alternativeName>
</protein>
<feature type="domain" description="FAD-binding FR-type" evidence="31">
    <location>
        <begin position="130"/>
        <end position="270"/>
    </location>
</feature>
<keyword evidence="12 29" id="KW-0812">Transmembrane</keyword>
<evidence type="ECO:0000256" key="18">
    <source>
        <dbReference type="ARBA" id="ARBA00023004"/>
    </source>
</evidence>
<keyword evidence="19 29" id="KW-0411">Iron-sulfur</keyword>
<dbReference type="PROSITE" id="PS51384">
    <property type="entry name" value="FAD_FR"/>
    <property type="match status" value="1"/>
</dbReference>
<evidence type="ECO:0000256" key="9">
    <source>
        <dbReference type="ARBA" id="ARBA00022475"/>
    </source>
</evidence>
<dbReference type="Gene3D" id="3.40.50.80">
    <property type="entry name" value="Nucleotide-binding domain of ferredoxin-NADP reductase (FNR) module"/>
    <property type="match status" value="1"/>
</dbReference>
<evidence type="ECO:0000256" key="5">
    <source>
        <dbReference type="ARBA" id="ARBA00011309"/>
    </source>
</evidence>
<dbReference type="EMBL" id="MJMH01000236">
    <property type="protein sequence ID" value="OLQ84686.1"/>
    <property type="molecule type" value="Genomic_DNA"/>
</dbReference>
<dbReference type="InterPro" id="IPR001709">
    <property type="entry name" value="Flavoprot_Pyr_Nucl_cyt_Rdtase"/>
</dbReference>
<comment type="function">
    <text evidence="2 29">NQR complex catalyzes the reduction of ubiquinone-1 to ubiquinol by two successive reactions, coupled with the transport of Na(+) ions from the cytoplasm to the periplasm. The first step is catalyzed by NqrF, which accepts electrons from NADH and reduces ubiquinone-1 to ubisemiquinone by a one-electron transfer pathway.</text>
</comment>
<dbReference type="EC" id="7.2.1.1" evidence="6 29"/>
<dbReference type="FunFam" id="3.10.20.30:FF:000024">
    <property type="entry name" value="Na(+)-translocating NADH-quinone reductase subunit F"/>
    <property type="match status" value="1"/>
</dbReference>
<evidence type="ECO:0000256" key="12">
    <source>
        <dbReference type="ARBA" id="ARBA00022692"/>
    </source>
</evidence>
<feature type="domain" description="2Fe-2S ferredoxin-type" evidence="30">
    <location>
        <begin position="33"/>
        <end position="127"/>
    </location>
</feature>
<dbReference type="PROSITE" id="PS51085">
    <property type="entry name" value="2FE2S_FER_2"/>
    <property type="match status" value="1"/>
</dbReference>
<keyword evidence="11 29" id="KW-0285">Flavoprotein</keyword>
<keyword evidence="13 29" id="KW-0001">2Fe-2S</keyword>
<dbReference type="GO" id="GO:0016655">
    <property type="term" value="F:oxidoreductase activity, acting on NAD(P)H, quinone or similar compound as acceptor"/>
    <property type="evidence" value="ECO:0007669"/>
    <property type="project" value="InterPro"/>
</dbReference>
<evidence type="ECO:0000256" key="28">
    <source>
        <dbReference type="ARBA" id="ARBA00048891"/>
    </source>
</evidence>
<evidence type="ECO:0000256" key="20">
    <source>
        <dbReference type="ARBA" id="ARBA00023027"/>
    </source>
</evidence>
<feature type="binding site" evidence="29">
    <location>
        <position position="76"/>
    </location>
    <ligand>
        <name>[2Fe-2S] cluster</name>
        <dbReference type="ChEBI" id="CHEBI:190135"/>
    </ligand>
</feature>
<organism evidence="33 35">
    <name type="scientific">Vibrio panuliri</name>
    <dbReference type="NCBI Taxonomy" id="1381081"/>
    <lineage>
        <taxon>Bacteria</taxon>
        <taxon>Pseudomonadati</taxon>
        <taxon>Pseudomonadota</taxon>
        <taxon>Gammaproteobacteria</taxon>
        <taxon>Vibrionales</taxon>
        <taxon>Vibrionaceae</taxon>
        <taxon>Vibrio</taxon>
    </lineage>
</organism>
<dbReference type="Proteomes" id="UP000186313">
    <property type="component" value="Unassembled WGS sequence"/>
</dbReference>
<dbReference type="InterPro" id="IPR036010">
    <property type="entry name" value="2Fe-2S_ferredoxin-like_sf"/>
</dbReference>
<dbReference type="GO" id="GO:0006814">
    <property type="term" value="P:sodium ion transport"/>
    <property type="evidence" value="ECO:0007669"/>
    <property type="project" value="UniProtKB-UniRule"/>
</dbReference>
<evidence type="ECO:0000313" key="35">
    <source>
        <dbReference type="Proteomes" id="UP000186313"/>
    </source>
</evidence>
<evidence type="ECO:0000256" key="24">
    <source>
        <dbReference type="ARBA" id="ARBA00023136"/>
    </source>
</evidence>
<dbReference type="PANTHER" id="PTHR43644:SF1">
    <property type="entry name" value="NAD(P)H-FLAVIN REDUCTASE"/>
    <property type="match status" value="1"/>
</dbReference>
<keyword evidence="16 29" id="KW-1278">Translocase</keyword>
<evidence type="ECO:0000256" key="7">
    <source>
        <dbReference type="ARBA" id="ARBA00019729"/>
    </source>
</evidence>
<evidence type="ECO:0000256" key="19">
    <source>
        <dbReference type="ARBA" id="ARBA00023014"/>
    </source>
</evidence>
<dbReference type="FunFam" id="3.40.50.80:FF:000014">
    <property type="entry name" value="Na(+)-translocating NADH-quinone reductase subunit F"/>
    <property type="match status" value="1"/>
</dbReference>
<dbReference type="InterPro" id="IPR017938">
    <property type="entry name" value="Riboflavin_synthase-like_b-brl"/>
</dbReference>
<evidence type="ECO:0000256" key="4">
    <source>
        <dbReference type="ARBA" id="ARBA00005570"/>
    </source>
</evidence>
<feature type="binding site" evidence="29">
    <location>
        <position position="111"/>
    </location>
    <ligand>
        <name>[2Fe-2S] cluster</name>
        <dbReference type="ChEBI" id="CHEBI:190135"/>
    </ligand>
</feature>
<dbReference type="OrthoDB" id="9806195at2"/>
<evidence type="ECO:0000256" key="27">
    <source>
        <dbReference type="ARBA" id="ARBA00030787"/>
    </source>
</evidence>
<feature type="binding site" evidence="29">
    <location>
        <position position="79"/>
    </location>
    <ligand>
        <name>[2Fe-2S] cluster</name>
        <dbReference type="ChEBI" id="CHEBI:190135"/>
    </ligand>
</feature>
<proteinExistence type="inferred from homology"/>
<dbReference type="Pfam" id="PF00111">
    <property type="entry name" value="Fer2"/>
    <property type="match status" value="1"/>
</dbReference>
<dbReference type="Gene3D" id="2.40.30.10">
    <property type="entry name" value="Translation factors"/>
    <property type="match status" value="1"/>
</dbReference>
<evidence type="ECO:0000256" key="13">
    <source>
        <dbReference type="ARBA" id="ARBA00022714"/>
    </source>
</evidence>
<keyword evidence="21 29" id="KW-0915">Sodium</keyword>
<evidence type="ECO:0000256" key="17">
    <source>
        <dbReference type="ARBA" id="ARBA00022989"/>
    </source>
</evidence>
<dbReference type="InterPro" id="IPR001041">
    <property type="entry name" value="2Fe-2S_ferredoxin-type"/>
</dbReference>
<evidence type="ECO:0000256" key="11">
    <source>
        <dbReference type="ARBA" id="ARBA00022630"/>
    </source>
</evidence>
<dbReference type="EMBL" id="MJMJ01000008">
    <property type="protein sequence ID" value="OLQ91526.1"/>
    <property type="molecule type" value="Genomic_DNA"/>
</dbReference>
<evidence type="ECO:0000256" key="22">
    <source>
        <dbReference type="ARBA" id="ARBA00023065"/>
    </source>
</evidence>
<dbReference type="Pfam" id="PF00175">
    <property type="entry name" value="NAD_binding_1"/>
    <property type="match status" value="1"/>
</dbReference>
<dbReference type="Proteomes" id="UP000186039">
    <property type="component" value="Unassembled WGS sequence"/>
</dbReference>
<evidence type="ECO:0000256" key="26">
    <source>
        <dbReference type="ARBA" id="ARBA00030032"/>
    </source>
</evidence>
<evidence type="ECO:0000256" key="10">
    <source>
        <dbReference type="ARBA" id="ARBA00022519"/>
    </source>
</evidence>
<evidence type="ECO:0000256" key="16">
    <source>
        <dbReference type="ARBA" id="ARBA00022967"/>
    </source>
</evidence>
<evidence type="ECO:0000256" key="2">
    <source>
        <dbReference type="ARBA" id="ARBA00002972"/>
    </source>
</evidence>
<comment type="cofactor">
    <cofactor evidence="1 29">
        <name>FAD</name>
        <dbReference type="ChEBI" id="CHEBI:57692"/>
    </cofactor>
</comment>
<keyword evidence="20 29" id="KW-0520">NAD</keyword>
<dbReference type="RefSeq" id="WP_075706830.1">
    <property type="nucleotide sequence ID" value="NZ_AP019654.1"/>
</dbReference>
<dbReference type="PRINTS" id="PR00371">
    <property type="entry name" value="FPNCR"/>
</dbReference>
<evidence type="ECO:0000256" key="23">
    <source>
        <dbReference type="ARBA" id="ARBA00023075"/>
    </source>
</evidence>
<dbReference type="Gene3D" id="3.10.20.30">
    <property type="match status" value="1"/>
</dbReference>
<evidence type="ECO:0000256" key="25">
    <source>
        <dbReference type="ARBA" id="ARBA00023201"/>
    </source>
</evidence>
<keyword evidence="10" id="KW-0997">Cell inner membrane</keyword>
<evidence type="ECO:0000256" key="29">
    <source>
        <dbReference type="HAMAP-Rule" id="MF_00430"/>
    </source>
</evidence>
<evidence type="ECO:0000259" key="31">
    <source>
        <dbReference type="PROSITE" id="PS51384"/>
    </source>
</evidence>
<evidence type="ECO:0000313" key="34">
    <source>
        <dbReference type="Proteomes" id="UP000186039"/>
    </source>
</evidence>
<dbReference type="SUPFAM" id="SSF63380">
    <property type="entry name" value="Riboflavin synthase domain-like"/>
    <property type="match status" value="1"/>
</dbReference>
<evidence type="ECO:0000256" key="1">
    <source>
        <dbReference type="ARBA" id="ARBA00001974"/>
    </source>
</evidence>
<gene>
    <name evidence="29" type="primary">nqrF</name>
    <name evidence="32" type="ORF">BIY20_17310</name>
    <name evidence="33" type="ORF">BIY22_17795</name>
</gene>
<dbReference type="HAMAP" id="MF_00430">
    <property type="entry name" value="NqrF"/>
    <property type="match status" value="1"/>
</dbReference>
<keyword evidence="25 29" id="KW-0739">Sodium transport</keyword>
<sequence length="408" mass="45263">MSTIIFGVVMFTLIILALVLVILFAKSKLVPTGDITISVNDDPNLAIVTQPGGKLLTALAGAGVFVSSACGGGGSCGQCRVKVKSGGGDILPTELDHITKGEAREGERLACQVAMKTDMDIELPEEIFGVKKWECTVISNDNKATFIKELKLQIPDGESVPFRAGGYIQIEAPAHHVKYADYDIPQEYREDWEKFNLFRYESKVNEETIRAYSMANYPEEHGIIMLNVRIATPPPNNPDVAPGIMSSFIWSLKEGDKCTISGPFGEFFAKDTDAEMVFVGGGAGMAPMRSHIFDQLKRLHSKRKMSFWYGARSKREMFYVEDFDGLAAENDNFVWHCALSDPLPEDNWDGYTGFIHNVLYENYLRDHEAPEDCEYYMCGPPMMNAAVIGMLKDLGVEDENILLDDFGG</sequence>
<comment type="cofactor">
    <cofactor evidence="29">
        <name>[2Fe-2S] cluster</name>
        <dbReference type="ChEBI" id="CHEBI:190135"/>
    </cofactor>
    <text evidence="29">Binds 1 [2Fe-2S] cluster.</text>
</comment>
<evidence type="ECO:0000256" key="14">
    <source>
        <dbReference type="ARBA" id="ARBA00022723"/>
    </source>
</evidence>
<keyword evidence="22 29" id="KW-0406">Ion transport</keyword>
<reference evidence="34 35" key="1">
    <citation type="submission" date="2016-09" db="EMBL/GenBank/DDBJ databases">
        <title>Genomic Taxonomy of the Vibrionaceae.</title>
        <authorList>
            <person name="Gonzalez-Castillo A."/>
            <person name="Gomez-Gil B."/>
            <person name="Enciso-Ibarra K."/>
        </authorList>
    </citation>
    <scope>NUCLEOTIDE SEQUENCE [LARGE SCALE GENOMIC DNA]</scope>
    <source>
        <strain evidence="32 34">CAIM 1902</strain>
        <strain evidence="33 35">CAIM 703</strain>
    </source>
</reference>
<comment type="subcellular location">
    <subcellularLocation>
        <location evidence="3">Cell inner membrane</location>
        <topology evidence="3">Single-pass membrane protein</topology>
    </subcellularLocation>
    <subcellularLocation>
        <location evidence="29">Cell membrane</location>
        <topology evidence="29">Single-pass membrane protein</topology>
    </subcellularLocation>
</comment>
<dbReference type="GO" id="GO:0046872">
    <property type="term" value="F:metal ion binding"/>
    <property type="evidence" value="ECO:0007669"/>
    <property type="project" value="UniProtKB-KW"/>
</dbReference>
<evidence type="ECO:0000256" key="3">
    <source>
        <dbReference type="ARBA" id="ARBA00004377"/>
    </source>
</evidence>
<keyword evidence="17 29" id="KW-1133">Transmembrane helix</keyword>
<dbReference type="InterPro" id="IPR008333">
    <property type="entry name" value="Cbr1-like_FAD-bd_dom"/>
</dbReference>
<dbReference type="GO" id="GO:0071949">
    <property type="term" value="F:FAD binding"/>
    <property type="evidence" value="ECO:0007669"/>
    <property type="project" value="UniProtKB-ARBA"/>
</dbReference>
<comment type="catalytic activity">
    <reaction evidence="28 29">
        <text>a ubiquinone + n Na(+)(in) + NADH + H(+) = a ubiquinol + n Na(+)(out) + NAD(+)</text>
        <dbReference type="Rhea" id="RHEA:47748"/>
        <dbReference type="Rhea" id="RHEA-COMP:9565"/>
        <dbReference type="Rhea" id="RHEA-COMP:9566"/>
        <dbReference type="ChEBI" id="CHEBI:15378"/>
        <dbReference type="ChEBI" id="CHEBI:16389"/>
        <dbReference type="ChEBI" id="CHEBI:17976"/>
        <dbReference type="ChEBI" id="CHEBI:29101"/>
        <dbReference type="ChEBI" id="CHEBI:57540"/>
        <dbReference type="ChEBI" id="CHEBI:57945"/>
        <dbReference type="EC" id="7.2.1.1"/>
    </reaction>
</comment>
<dbReference type="PANTHER" id="PTHR43644">
    <property type="entry name" value="NA(+)-TRANSLOCATING NADH-QUINONE REDUCTASE SUBUNIT"/>
    <property type="match status" value="1"/>
</dbReference>
<name>A0A1Q9HLM9_9VIBR</name>
<evidence type="ECO:0000256" key="15">
    <source>
        <dbReference type="ARBA" id="ARBA00022827"/>
    </source>
</evidence>
<dbReference type="InterPro" id="IPR039261">
    <property type="entry name" value="FNR_nucleotide-bd"/>
</dbReference>
<dbReference type="SUPFAM" id="SSF52343">
    <property type="entry name" value="Ferredoxin reductase-like, C-terminal NADP-linked domain"/>
    <property type="match status" value="1"/>
</dbReference>
<dbReference type="GO" id="GO:0009055">
    <property type="term" value="F:electron transfer activity"/>
    <property type="evidence" value="ECO:0007669"/>
    <property type="project" value="UniProtKB-UniRule"/>
</dbReference>
<dbReference type="GO" id="GO:0051537">
    <property type="term" value="F:2 iron, 2 sulfur cluster binding"/>
    <property type="evidence" value="ECO:0007669"/>
    <property type="project" value="UniProtKB-KW"/>
</dbReference>
<evidence type="ECO:0000256" key="6">
    <source>
        <dbReference type="ARBA" id="ARBA00013099"/>
    </source>
</evidence>
<dbReference type="NCBIfam" id="TIGR01941">
    <property type="entry name" value="nqrF"/>
    <property type="match status" value="1"/>
</dbReference>
<keyword evidence="8 29" id="KW-0813">Transport</keyword>
<dbReference type="InterPro" id="IPR012675">
    <property type="entry name" value="Beta-grasp_dom_sf"/>
</dbReference>
<dbReference type="InterPro" id="IPR017927">
    <property type="entry name" value="FAD-bd_FR_type"/>
</dbReference>
<keyword evidence="18 29" id="KW-0408">Iron</keyword>
<dbReference type="InterPro" id="IPR001433">
    <property type="entry name" value="OxRdtase_FAD/NAD-bd"/>
</dbReference>
<evidence type="ECO:0000259" key="30">
    <source>
        <dbReference type="PROSITE" id="PS51085"/>
    </source>
</evidence>